<accession>A0A7K0DZB5</accession>
<comment type="caution">
    <text evidence="2">The sequence shown here is derived from an EMBL/GenBank/DDBJ whole genome shotgun (WGS) entry which is preliminary data.</text>
</comment>
<proteinExistence type="predicted"/>
<sequence length="602" mass="64870">MAVEAVRIESVEPYADPRYETVRGTAAFAVDPAHPANARITDLALAPRGDDGLVRFDADLRIVRPAGAPSRNLLFLVPNRGMLGGLPLSTGATPDYANLEKVPPGDGFLLDRGWTVAWCGWQWDVRRGPGQLGLTAPEAAVEPGWMRVEWRADIAEKEHPLADAMPGIGALFSFTEYPTADLADPAAVLTVRTAPDAEPVEIPRGDWHFTDPTHIALTGGFRPFHWYRLVFRTTKAPIAGCGLLAVRDLVSHLRAGGFEHTFAYGISQSGRFLRQFLWDALNLDESGRRVFDGVHIDRAGAHRGEFDHRYAQPSVTGVEGFGTLAPFDSASLLARQRSLGGVPKVMQINTAAEYWRGDSALAHIDAGTGTDLPDDPDVRDYLVAGTDHFPPMGGMKSFFPAANPAHDLDMTPVLRALLVALEQWVRGEADPPDSRVPRVADGTAVPRAEVLDRFAHAHRPDPTALAVTHRLDLGPDADHGVGRWPARLGDPYPALVSAVDDDGNEIAGVRLPAVEVPVAAYTGWNPRRAVPGLPDVLYERLGSKLDFPPGRPSVTQRYPTVAAYRTAAAAAADRLVAARLLLPADRAAVVTAAVAEYRSAAG</sequence>
<protein>
    <recommendedName>
        <fullName evidence="1">Alpha/beta hydrolase domain-containing protein</fullName>
    </recommendedName>
</protein>
<dbReference type="OrthoDB" id="9779952at2"/>
<evidence type="ECO:0000259" key="1">
    <source>
        <dbReference type="Pfam" id="PF20091"/>
    </source>
</evidence>
<reference evidence="2 3" key="1">
    <citation type="submission" date="2019-10" db="EMBL/GenBank/DDBJ databases">
        <title>Nocardia macrotermitis sp. nov. and Nocardia aurantia sp. nov., isolated from the gut of fungus growing-termite Macrotermes natalensis.</title>
        <authorList>
            <person name="Benndorf R."/>
            <person name="Schwitalla J."/>
            <person name="Martin K."/>
            <person name="De Beer W."/>
            <person name="Kaster A.-K."/>
            <person name="Vollmers J."/>
            <person name="Poulsen M."/>
            <person name="Beemelmanns C."/>
        </authorList>
    </citation>
    <scope>NUCLEOTIDE SEQUENCE [LARGE SCALE GENOMIC DNA]</scope>
    <source>
        <strain evidence="2 3">RB56</strain>
    </source>
</reference>
<dbReference type="AlphaFoldDB" id="A0A7K0DZB5"/>
<dbReference type="RefSeq" id="WP_153348425.1">
    <property type="nucleotide sequence ID" value="NZ_WEGI01000017.1"/>
</dbReference>
<dbReference type="InterPro" id="IPR045394">
    <property type="entry name" value="Abhydrolase_dom"/>
</dbReference>
<evidence type="ECO:0000313" key="2">
    <source>
        <dbReference type="EMBL" id="MQY31160.1"/>
    </source>
</evidence>
<name>A0A7K0DZB5_9NOCA</name>
<dbReference type="Proteomes" id="UP000431401">
    <property type="component" value="Unassembled WGS sequence"/>
</dbReference>
<gene>
    <name evidence="2" type="ORF">NRB56_67680</name>
</gene>
<dbReference type="EMBL" id="WEGI01000017">
    <property type="protein sequence ID" value="MQY31160.1"/>
    <property type="molecule type" value="Genomic_DNA"/>
</dbReference>
<dbReference type="Pfam" id="PF20091">
    <property type="entry name" value="Abhydrolase_10"/>
    <property type="match status" value="1"/>
</dbReference>
<keyword evidence="3" id="KW-1185">Reference proteome</keyword>
<evidence type="ECO:0000313" key="3">
    <source>
        <dbReference type="Proteomes" id="UP000431401"/>
    </source>
</evidence>
<organism evidence="2 3">
    <name type="scientific">Nocardia aurantia</name>
    <dbReference type="NCBI Taxonomy" id="2585199"/>
    <lineage>
        <taxon>Bacteria</taxon>
        <taxon>Bacillati</taxon>
        <taxon>Actinomycetota</taxon>
        <taxon>Actinomycetes</taxon>
        <taxon>Mycobacteriales</taxon>
        <taxon>Nocardiaceae</taxon>
        <taxon>Nocardia</taxon>
    </lineage>
</organism>
<feature type="domain" description="Alpha/beta hydrolase" evidence="1">
    <location>
        <begin position="251"/>
        <end position="590"/>
    </location>
</feature>